<dbReference type="Proteomes" id="UP000095286">
    <property type="component" value="Unplaced"/>
</dbReference>
<accession>A0AC35TJ31</accession>
<evidence type="ECO:0000313" key="1">
    <source>
        <dbReference type="Proteomes" id="UP000095286"/>
    </source>
</evidence>
<name>A0AC35TJ31_9BILA</name>
<sequence length="521" mass="60062">MSEQKDMDPDVDMDGISLFNNPNGMINHAILKKVPAQLIITNSQENDESIKGTLFGKPFSSLQEAYAVNESILLDEDALGSCLEIINASTDFRLHPDALHKLGSLSQAVLDKFDIFTKIVYHDNEIEDCWIYLSTILESNKITCVAGIKMYILFFWLRRRYPLLLENIRDKMPNFSKLILSKGDERGNVDQIGYDDFLHLCRGLKDSRCGEINMIDDSAQKEIVFSPVEEQSTSEIEESEFKRLFVANFDRALSYYNLDVGYQLNANYHSNNIDPLYTYSYTKLALSIDNLPYNNGYRAMDFSNLTSLYLLLDRNFKSFNAQTIFGHVATAPKLGKLFMKIILFEDHPVTKTYNMLNDYILKGSKSVEMLSIVGCANYLKMGFNKELSAAFPNVRILCLRHMKKYHENGLNNQVKDVNLINNPDYFKDFTKLEVLFCECLKDNRINLPENVKIMSVYNCCDCSSEIKFDVKSNCCNYQVEGFPYTVKYIRYEEKAVNSNIYLKSNLDWNLYTETKKLLTIF</sequence>
<reference evidence="2" key="1">
    <citation type="submission" date="2016-11" db="UniProtKB">
        <authorList>
            <consortium name="WormBaseParasite"/>
        </authorList>
    </citation>
    <scope>IDENTIFICATION</scope>
    <source>
        <strain evidence="2">KR3021</strain>
    </source>
</reference>
<organism evidence="1 2">
    <name type="scientific">Rhabditophanes sp. KR3021</name>
    <dbReference type="NCBI Taxonomy" id="114890"/>
    <lineage>
        <taxon>Eukaryota</taxon>
        <taxon>Metazoa</taxon>
        <taxon>Ecdysozoa</taxon>
        <taxon>Nematoda</taxon>
        <taxon>Chromadorea</taxon>
        <taxon>Rhabditida</taxon>
        <taxon>Tylenchina</taxon>
        <taxon>Panagrolaimomorpha</taxon>
        <taxon>Strongyloidoidea</taxon>
        <taxon>Alloionematidae</taxon>
        <taxon>Rhabditophanes</taxon>
    </lineage>
</organism>
<proteinExistence type="predicted"/>
<protein>
    <submittedName>
        <fullName evidence="2">BTB domain-containing protein</fullName>
    </submittedName>
</protein>
<dbReference type="WBParaSite" id="RSKR_0000110700.1">
    <property type="protein sequence ID" value="RSKR_0000110700.1"/>
    <property type="gene ID" value="RSKR_0000110700"/>
</dbReference>
<evidence type="ECO:0000313" key="2">
    <source>
        <dbReference type="WBParaSite" id="RSKR_0000110700.1"/>
    </source>
</evidence>